<keyword evidence="2" id="KW-1185">Reference proteome</keyword>
<protein>
    <recommendedName>
        <fullName evidence="3">PE family protein</fullName>
    </recommendedName>
</protein>
<name>A0ABW1P8P4_9PSEU</name>
<accession>A0ABW1P8P4</accession>
<gene>
    <name evidence="1" type="ORF">ACFP3R_19225</name>
</gene>
<dbReference type="EMBL" id="JBHSQO010000018">
    <property type="protein sequence ID" value="MFC6091412.1"/>
    <property type="molecule type" value="Genomic_DNA"/>
</dbReference>
<evidence type="ECO:0000313" key="1">
    <source>
        <dbReference type="EMBL" id="MFC6091412.1"/>
    </source>
</evidence>
<evidence type="ECO:0008006" key="3">
    <source>
        <dbReference type="Google" id="ProtNLM"/>
    </source>
</evidence>
<evidence type="ECO:0000313" key="2">
    <source>
        <dbReference type="Proteomes" id="UP001596220"/>
    </source>
</evidence>
<organism evidence="1 2">
    <name type="scientific">Saccharothrix lopnurensis</name>
    <dbReference type="NCBI Taxonomy" id="1670621"/>
    <lineage>
        <taxon>Bacteria</taxon>
        <taxon>Bacillati</taxon>
        <taxon>Actinomycetota</taxon>
        <taxon>Actinomycetes</taxon>
        <taxon>Pseudonocardiales</taxon>
        <taxon>Pseudonocardiaceae</taxon>
        <taxon>Saccharothrix</taxon>
    </lineage>
</organism>
<proteinExistence type="predicted"/>
<dbReference type="RefSeq" id="WP_380637610.1">
    <property type="nucleotide sequence ID" value="NZ_JBHSQO010000018.1"/>
</dbReference>
<dbReference type="Proteomes" id="UP001596220">
    <property type="component" value="Unassembled WGS sequence"/>
</dbReference>
<comment type="caution">
    <text evidence="1">The sequence shown here is derived from an EMBL/GenBank/DDBJ whole genome shotgun (WGS) entry which is preliminary data.</text>
</comment>
<reference evidence="2" key="1">
    <citation type="journal article" date="2019" name="Int. J. Syst. Evol. Microbiol.">
        <title>The Global Catalogue of Microorganisms (GCM) 10K type strain sequencing project: providing services to taxonomists for standard genome sequencing and annotation.</title>
        <authorList>
            <consortium name="The Broad Institute Genomics Platform"/>
            <consortium name="The Broad Institute Genome Sequencing Center for Infectious Disease"/>
            <person name="Wu L."/>
            <person name="Ma J."/>
        </authorList>
    </citation>
    <scope>NUCLEOTIDE SEQUENCE [LARGE SCALE GENOMIC DNA]</scope>
    <source>
        <strain evidence="2">CGMCC 4.7246</strain>
    </source>
</reference>
<sequence length="151" mass="16012">MAEESGLLGAVAGIGGVIGKAVGDVVAAEKRLGDAMASGPGSGQRFEVTEETVLRAGKVISGQMESLQKSYADAFDDLRVELRGSDELNQDVAMAWNDRLVGHEDSYAKNIKRYIDSLAALVDQLREAAKQYGYTEEEVEAAMGAAGATRK</sequence>